<dbReference type="AlphaFoldDB" id="A0A7S2JYV4"/>
<gene>
    <name evidence="1" type="ORF">LDAN0321_LOCUS3090</name>
</gene>
<reference evidence="1" key="1">
    <citation type="submission" date="2021-01" db="EMBL/GenBank/DDBJ databases">
        <authorList>
            <person name="Corre E."/>
            <person name="Pelletier E."/>
            <person name="Niang G."/>
            <person name="Scheremetjew M."/>
            <person name="Finn R."/>
            <person name="Kale V."/>
            <person name="Holt S."/>
            <person name="Cochrane G."/>
            <person name="Meng A."/>
            <person name="Brown T."/>
            <person name="Cohen L."/>
        </authorList>
    </citation>
    <scope>NUCLEOTIDE SEQUENCE</scope>
    <source>
        <strain evidence="1">B650</strain>
    </source>
</reference>
<evidence type="ECO:0000313" key="1">
    <source>
        <dbReference type="EMBL" id="CAD9561538.1"/>
    </source>
</evidence>
<protein>
    <submittedName>
        <fullName evidence="1">Uncharacterized protein</fullName>
    </submittedName>
</protein>
<sequence length="101" mass="11431">MDRVITPSPDSIKNIRPFLGEPLAVCGSKGCNISFALPSSYGDLPLHISCQRRNASLEIISILVIEYRDDVSSLNFNRIMQRQIIEVVGHPKEEEFFRKNV</sequence>
<dbReference type="EMBL" id="HBGY01005088">
    <property type="protein sequence ID" value="CAD9561538.1"/>
    <property type="molecule type" value="Transcribed_RNA"/>
</dbReference>
<accession>A0A7S2JYV4</accession>
<proteinExistence type="predicted"/>
<name>A0A7S2JYV4_9STRA</name>
<organism evidence="1">
    <name type="scientific">Leptocylindrus danicus</name>
    <dbReference type="NCBI Taxonomy" id="163516"/>
    <lineage>
        <taxon>Eukaryota</taxon>
        <taxon>Sar</taxon>
        <taxon>Stramenopiles</taxon>
        <taxon>Ochrophyta</taxon>
        <taxon>Bacillariophyta</taxon>
        <taxon>Coscinodiscophyceae</taxon>
        <taxon>Chaetocerotophycidae</taxon>
        <taxon>Leptocylindrales</taxon>
        <taxon>Leptocylindraceae</taxon>
        <taxon>Leptocylindrus</taxon>
    </lineage>
</organism>